<sequence length="98" mass="10883">MFTITSDSLIIFHKKFHFPNDLAVKTPEKSNRACFPPSGYLTIYEMSLRAGLRFPPAPELINISTICGVILSHFSCRAMSIVMGLIAFFRDCGAVLTP</sequence>
<name>A0AAV7GC74_DENCH</name>
<dbReference type="EMBL" id="JAGFBR010000016">
    <property type="protein sequence ID" value="KAH0453305.1"/>
    <property type="molecule type" value="Genomic_DNA"/>
</dbReference>
<organism evidence="1 2">
    <name type="scientific">Dendrobium chrysotoxum</name>
    <name type="common">Orchid</name>
    <dbReference type="NCBI Taxonomy" id="161865"/>
    <lineage>
        <taxon>Eukaryota</taxon>
        <taxon>Viridiplantae</taxon>
        <taxon>Streptophyta</taxon>
        <taxon>Embryophyta</taxon>
        <taxon>Tracheophyta</taxon>
        <taxon>Spermatophyta</taxon>
        <taxon>Magnoliopsida</taxon>
        <taxon>Liliopsida</taxon>
        <taxon>Asparagales</taxon>
        <taxon>Orchidaceae</taxon>
        <taxon>Epidendroideae</taxon>
        <taxon>Malaxideae</taxon>
        <taxon>Dendrobiinae</taxon>
        <taxon>Dendrobium</taxon>
    </lineage>
</organism>
<gene>
    <name evidence="1" type="ORF">IEQ34_017629</name>
</gene>
<reference evidence="1 2" key="1">
    <citation type="journal article" date="2021" name="Hortic Res">
        <title>Chromosome-scale assembly of the Dendrobium chrysotoxum genome enhances the understanding of orchid evolution.</title>
        <authorList>
            <person name="Zhang Y."/>
            <person name="Zhang G.Q."/>
            <person name="Zhang D."/>
            <person name="Liu X.D."/>
            <person name="Xu X.Y."/>
            <person name="Sun W.H."/>
            <person name="Yu X."/>
            <person name="Zhu X."/>
            <person name="Wang Z.W."/>
            <person name="Zhao X."/>
            <person name="Zhong W.Y."/>
            <person name="Chen H."/>
            <person name="Yin W.L."/>
            <person name="Huang T."/>
            <person name="Niu S.C."/>
            <person name="Liu Z.J."/>
        </authorList>
    </citation>
    <scope>NUCLEOTIDE SEQUENCE [LARGE SCALE GENOMIC DNA]</scope>
    <source>
        <strain evidence="1">Lindl</strain>
    </source>
</reference>
<dbReference type="Proteomes" id="UP000775213">
    <property type="component" value="Unassembled WGS sequence"/>
</dbReference>
<comment type="caution">
    <text evidence="1">The sequence shown here is derived from an EMBL/GenBank/DDBJ whole genome shotgun (WGS) entry which is preliminary data.</text>
</comment>
<evidence type="ECO:0000313" key="2">
    <source>
        <dbReference type="Proteomes" id="UP000775213"/>
    </source>
</evidence>
<protein>
    <submittedName>
        <fullName evidence="1">Uncharacterized protein</fullName>
    </submittedName>
</protein>
<evidence type="ECO:0000313" key="1">
    <source>
        <dbReference type="EMBL" id="KAH0453305.1"/>
    </source>
</evidence>
<keyword evidence="2" id="KW-1185">Reference proteome</keyword>
<accession>A0AAV7GC74</accession>
<dbReference type="AlphaFoldDB" id="A0AAV7GC74"/>
<proteinExistence type="predicted"/>